<reference evidence="3" key="1">
    <citation type="journal article" date="2019" name="Int. J. Syst. Evol. Microbiol.">
        <title>The Global Catalogue of Microorganisms (GCM) 10K type strain sequencing project: providing services to taxonomists for standard genome sequencing and annotation.</title>
        <authorList>
            <consortium name="The Broad Institute Genomics Platform"/>
            <consortium name="The Broad Institute Genome Sequencing Center for Infectious Disease"/>
            <person name="Wu L."/>
            <person name="Ma J."/>
        </authorList>
    </citation>
    <scope>NUCLEOTIDE SEQUENCE [LARGE SCALE GENOMIC DNA]</scope>
    <source>
        <strain evidence="3">JCM 15395</strain>
    </source>
</reference>
<evidence type="ECO:0000313" key="2">
    <source>
        <dbReference type="EMBL" id="GAA0606649.1"/>
    </source>
</evidence>
<evidence type="ECO:0000313" key="3">
    <source>
        <dbReference type="Proteomes" id="UP001500866"/>
    </source>
</evidence>
<proteinExistence type="predicted"/>
<accession>A0ABP3RAK4</accession>
<dbReference type="EMBL" id="BAAADS010000018">
    <property type="protein sequence ID" value="GAA0606649.1"/>
    <property type="molecule type" value="Genomic_DNA"/>
</dbReference>
<keyword evidence="1" id="KW-0472">Membrane</keyword>
<evidence type="ECO:0000256" key="1">
    <source>
        <dbReference type="SAM" id="Phobius"/>
    </source>
</evidence>
<keyword evidence="3" id="KW-1185">Reference proteome</keyword>
<dbReference type="Proteomes" id="UP001500866">
    <property type="component" value="Unassembled WGS sequence"/>
</dbReference>
<gene>
    <name evidence="2" type="ORF">GCM10009001_24850</name>
</gene>
<organism evidence="2 3">
    <name type="scientific">Virgibacillus siamensis</name>
    <dbReference type="NCBI Taxonomy" id="480071"/>
    <lineage>
        <taxon>Bacteria</taxon>
        <taxon>Bacillati</taxon>
        <taxon>Bacillota</taxon>
        <taxon>Bacilli</taxon>
        <taxon>Bacillales</taxon>
        <taxon>Bacillaceae</taxon>
        <taxon>Virgibacillus</taxon>
    </lineage>
</organism>
<sequence>MVLLKGILKFLVSNLTVVLVIIMLPIFLVTDSVAIFDDIMNYLFNNKS</sequence>
<dbReference type="RefSeq" id="WP_343813557.1">
    <property type="nucleotide sequence ID" value="NZ_BAAADS010000018.1"/>
</dbReference>
<feature type="transmembrane region" description="Helical" evidence="1">
    <location>
        <begin position="12"/>
        <end position="36"/>
    </location>
</feature>
<keyword evidence="1" id="KW-1133">Transmembrane helix</keyword>
<name>A0ABP3RAK4_9BACI</name>
<comment type="caution">
    <text evidence="2">The sequence shown here is derived from an EMBL/GenBank/DDBJ whole genome shotgun (WGS) entry which is preliminary data.</text>
</comment>
<protein>
    <submittedName>
        <fullName evidence="2">Uncharacterized protein</fullName>
    </submittedName>
</protein>
<keyword evidence="1" id="KW-0812">Transmembrane</keyword>